<evidence type="ECO:0000313" key="1">
    <source>
        <dbReference type="EMBL" id="KAK9238930.1"/>
    </source>
</evidence>
<evidence type="ECO:0000313" key="2">
    <source>
        <dbReference type="Proteomes" id="UP001433508"/>
    </source>
</evidence>
<gene>
    <name evidence="1" type="ORF">V1525DRAFT_399888</name>
</gene>
<keyword evidence="2" id="KW-1185">Reference proteome</keyword>
<dbReference type="EMBL" id="MU971351">
    <property type="protein sequence ID" value="KAK9238930.1"/>
    <property type="molecule type" value="Genomic_DNA"/>
</dbReference>
<name>A0ACC3T5K2_LIPKO</name>
<proteinExistence type="predicted"/>
<protein>
    <submittedName>
        <fullName evidence="1">Phosphatidylethanolamine-binding protein</fullName>
    </submittedName>
</protein>
<organism evidence="1 2">
    <name type="scientific">Lipomyces kononenkoae</name>
    <name type="common">Yeast</name>
    <dbReference type="NCBI Taxonomy" id="34357"/>
    <lineage>
        <taxon>Eukaryota</taxon>
        <taxon>Fungi</taxon>
        <taxon>Dikarya</taxon>
        <taxon>Ascomycota</taxon>
        <taxon>Saccharomycotina</taxon>
        <taxon>Lipomycetes</taxon>
        <taxon>Lipomycetales</taxon>
        <taxon>Lipomycetaceae</taxon>
        <taxon>Lipomyces</taxon>
    </lineage>
</organism>
<accession>A0ACC3T5K2</accession>
<sequence>MMTTRATISGSRLAAAAASFVRWRPYASITGNPYIFAHNPIVHRMRLATISQSILEAMKKHKIIPDVVDDFVPSSLLSVDYADGHNAALGNTLQYSVACSVPKFSITLINEHETPAHSLLSPSLRFTIVMTDPDGPPLSDTHRSSHFAHFIISGLRVTPTGSAAEFNIGTQDGPEPVAPLNGQVLLDYHLPIHVGPTRRHRCVFLLYREDGRIVPKLGGTVFGGAREWASLYGLTLIGANFFYIHNEQAASPVK</sequence>
<comment type="caution">
    <text evidence="1">The sequence shown here is derived from an EMBL/GenBank/DDBJ whole genome shotgun (WGS) entry which is preliminary data.</text>
</comment>
<reference evidence="2" key="1">
    <citation type="journal article" date="2024" name="Front. Bioeng. Biotechnol.">
        <title>Genome-scale model development and genomic sequencing of the oleaginous clade Lipomyces.</title>
        <authorList>
            <person name="Czajka J.J."/>
            <person name="Han Y."/>
            <person name="Kim J."/>
            <person name="Mondo S.J."/>
            <person name="Hofstad B.A."/>
            <person name="Robles A."/>
            <person name="Haridas S."/>
            <person name="Riley R."/>
            <person name="LaButti K."/>
            <person name="Pangilinan J."/>
            <person name="Andreopoulos W."/>
            <person name="Lipzen A."/>
            <person name="Yan J."/>
            <person name="Wang M."/>
            <person name="Ng V."/>
            <person name="Grigoriev I.V."/>
            <person name="Spatafora J.W."/>
            <person name="Magnuson J.K."/>
            <person name="Baker S.E."/>
            <person name="Pomraning K.R."/>
        </authorList>
    </citation>
    <scope>NUCLEOTIDE SEQUENCE [LARGE SCALE GENOMIC DNA]</scope>
    <source>
        <strain evidence="2">CBS 7786</strain>
    </source>
</reference>
<dbReference type="Proteomes" id="UP001433508">
    <property type="component" value="Unassembled WGS sequence"/>
</dbReference>